<dbReference type="PROSITE" id="PS01124">
    <property type="entry name" value="HTH_ARAC_FAMILY_2"/>
    <property type="match status" value="1"/>
</dbReference>
<keyword evidence="3" id="KW-0804">Transcription</keyword>
<dbReference type="SUPFAM" id="SSF51215">
    <property type="entry name" value="Regulatory protein AraC"/>
    <property type="match status" value="1"/>
</dbReference>
<dbReference type="PANTHER" id="PTHR43280:SF2">
    <property type="entry name" value="HTH-TYPE TRANSCRIPTIONAL REGULATOR EXSA"/>
    <property type="match status" value="1"/>
</dbReference>
<dbReference type="Proteomes" id="UP001060164">
    <property type="component" value="Chromosome"/>
</dbReference>
<evidence type="ECO:0000256" key="3">
    <source>
        <dbReference type="ARBA" id="ARBA00023163"/>
    </source>
</evidence>
<evidence type="ECO:0000256" key="2">
    <source>
        <dbReference type="ARBA" id="ARBA00023125"/>
    </source>
</evidence>
<protein>
    <submittedName>
        <fullName evidence="5">AraC family transcriptional regulator</fullName>
    </submittedName>
</protein>
<dbReference type="PRINTS" id="PR00032">
    <property type="entry name" value="HTHARAC"/>
</dbReference>
<evidence type="ECO:0000313" key="5">
    <source>
        <dbReference type="EMBL" id="UWP60082.1"/>
    </source>
</evidence>
<dbReference type="RefSeq" id="WP_028529515.1">
    <property type="nucleotide sequence ID" value="NZ_CABLBR010000026.1"/>
</dbReference>
<proteinExistence type="predicted"/>
<dbReference type="SUPFAM" id="SSF46689">
    <property type="entry name" value="Homeodomain-like"/>
    <property type="match status" value="2"/>
</dbReference>
<dbReference type="SMART" id="SM00342">
    <property type="entry name" value="HTH_ARAC"/>
    <property type="match status" value="1"/>
</dbReference>
<dbReference type="InterPro" id="IPR018060">
    <property type="entry name" value="HTH_AraC"/>
</dbReference>
<dbReference type="EMBL" id="CP102290">
    <property type="protein sequence ID" value="UWP60082.1"/>
    <property type="molecule type" value="Genomic_DNA"/>
</dbReference>
<evidence type="ECO:0000313" key="6">
    <source>
        <dbReference type="Proteomes" id="UP001060164"/>
    </source>
</evidence>
<dbReference type="InterPro" id="IPR020449">
    <property type="entry name" value="Tscrpt_reg_AraC-type_HTH"/>
</dbReference>
<accession>A0ABY5VIE7</accession>
<dbReference type="Pfam" id="PF12833">
    <property type="entry name" value="HTH_18"/>
    <property type="match status" value="1"/>
</dbReference>
<evidence type="ECO:0000256" key="1">
    <source>
        <dbReference type="ARBA" id="ARBA00023015"/>
    </source>
</evidence>
<dbReference type="InterPro" id="IPR009057">
    <property type="entry name" value="Homeodomain-like_sf"/>
</dbReference>
<keyword evidence="1" id="KW-0805">Transcription regulation</keyword>
<name>A0ABY5VIE7_9FIRM</name>
<dbReference type="Gene3D" id="1.10.10.60">
    <property type="entry name" value="Homeodomain-like"/>
    <property type="match status" value="2"/>
</dbReference>
<dbReference type="InterPro" id="IPR018062">
    <property type="entry name" value="HTH_AraC-typ_CS"/>
</dbReference>
<dbReference type="InterPro" id="IPR037923">
    <property type="entry name" value="HTH-like"/>
</dbReference>
<keyword evidence="6" id="KW-1185">Reference proteome</keyword>
<feature type="domain" description="HTH araC/xylS-type" evidence="4">
    <location>
        <begin position="181"/>
        <end position="279"/>
    </location>
</feature>
<dbReference type="PROSITE" id="PS00041">
    <property type="entry name" value="HTH_ARAC_FAMILY_1"/>
    <property type="match status" value="1"/>
</dbReference>
<gene>
    <name evidence="5" type="ORF">NQ502_03215</name>
</gene>
<reference evidence="5" key="1">
    <citation type="journal article" date="2022" name="Cell">
        <title>Design, construction, and in vivo augmentation of a complex gut microbiome.</title>
        <authorList>
            <person name="Cheng A.G."/>
            <person name="Ho P.Y."/>
            <person name="Aranda-Diaz A."/>
            <person name="Jain S."/>
            <person name="Yu F.B."/>
            <person name="Meng X."/>
            <person name="Wang M."/>
            <person name="Iakiviak M."/>
            <person name="Nagashima K."/>
            <person name="Zhao A."/>
            <person name="Murugkar P."/>
            <person name="Patil A."/>
            <person name="Atabakhsh K."/>
            <person name="Weakley A."/>
            <person name="Yan J."/>
            <person name="Brumbaugh A.R."/>
            <person name="Higginbottom S."/>
            <person name="Dimas A."/>
            <person name="Shiver A.L."/>
            <person name="Deutschbauer A."/>
            <person name="Neff N."/>
            <person name="Sonnenburg J.L."/>
            <person name="Huang K.C."/>
            <person name="Fischbach M.A."/>
        </authorList>
    </citation>
    <scope>NUCLEOTIDE SEQUENCE</scope>
    <source>
        <strain evidence="5">DSM 19829</strain>
    </source>
</reference>
<organism evidence="5 6">
    <name type="scientific">Ruminococcus gauvreauii</name>
    <dbReference type="NCBI Taxonomy" id="438033"/>
    <lineage>
        <taxon>Bacteria</taxon>
        <taxon>Bacillati</taxon>
        <taxon>Bacillota</taxon>
        <taxon>Clostridia</taxon>
        <taxon>Eubacteriales</taxon>
        <taxon>Oscillospiraceae</taxon>
        <taxon>Ruminococcus</taxon>
    </lineage>
</organism>
<evidence type="ECO:0000259" key="4">
    <source>
        <dbReference type="PROSITE" id="PS01124"/>
    </source>
</evidence>
<dbReference type="PANTHER" id="PTHR43280">
    <property type="entry name" value="ARAC-FAMILY TRANSCRIPTIONAL REGULATOR"/>
    <property type="match status" value="1"/>
</dbReference>
<sequence>MHILEDGIMEPSRIYFLLPSDFALHTLYSLQHIGIFHCNSSYEATHPYWESVLLIFVDDGRLEISFDDQLFVAGKNDIVMIDCRENHSYRALENLKFRFFHFTGPGSASYTELIYQLYSGPLIRNYTNAVINTTFQNLLRLAQAQANIQNEHRMSVYLHIILCELVENTSGSTAGVNDYIAAAVRYMEEHVTQNISLDKLADITNLNKFYFSRCFKKYMGMTPHQYFLNMKIQYAKRLLITTAASVEEIAVQCGFDNTSNFIRLFKQRAGMTPTAFRKIPF</sequence>
<keyword evidence="2" id="KW-0238">DNA-binding</keyword>